<organism evidence="14 15">
    <name type="scientific">Paroceanicella profunda</name>
    <dbReference type="NCBI Taxonomy" id="2579971"/>
    <lineage>
        <taxon>Bacteria</taxon>
        <taxon>Pseudomonadati</taxon>
        <taxon>Pseudomonadota</taxon>
        <taxon>Alphaproteobacteria</taxon>
        <taxon>Rhodobacterales</taxon>
        <taxon>Paracoccaceae</taxon>
        <taxon>Paroceanicella</taxon>
    </lineage>
</organism>
<keyword evidence="11" id="KW-0234">DNA repair</keyword>
<keyword evidence="9" id="KW-0408">Iron</keyword>
<evidence type="ECO:0000256" key="9">
    <source>
        <dbReference type="ARBA" id="ARBA00023004"/>
    </source>
</evidence>
<dbReference type="GO" id="GO:0051539">
    <property type="term" value="F:4 iron, 4 sulfur cluster binding"/>
    <property type="evidence" value="ECO:0007669"/>
    <property type="project" value="UniProtKB-KW"/>
</dbReference>
<dbReference type="GO" id="GO:0004844">
    <property type="term" value="F:uracil DNA N-glycosylase activity"/>
    <property type="evidence" value="ECO:0007669"/>
    <property type="project" value="UniProtKB-EC"/>
</dbReference>
<dbReference type="InterPro" id="IPR036895">
    <property type="entry name" value="Uracil-DNA_glycosylase-like_sf"/>
</dbReference>
<evidence type="ECO:0000256" key="3">
    <source>
        <dbReference type="ARBA" id="ARBA00012030"/>
    </source>
</evidence>
<feature type="region of interest" description="Disordered" evidence="12">
    <location>
        <begin position="13"/>
        <end position="86"/>
    </location>
</feature>
<evidence type="ECO:0000256" key="5">
    <source>
        <dbReference type="ARBA" id="ARBA00022485"/>
    </source>
</evidence>
<dbReference type="Gene3D" id="3.40.470.10">
    <property type="entry name" value="Uracil-DNA glycosylase-like domain"/>
    <property type="match status" value="1"/>
</dbReference>
<keyword evidence="6" id="KW-0479">Metal-binding</keyword>
<dbReference type="NCBIfam" id="TIGR00758">
    <property type="entry name" value="UDG_fam4"/>
    <property type="match status" value="1"/>
</dbReference>
<dbReference type="GO" id="GO:0006281">
    <property type="term" value="P:DNA repair"/>
    <property type="evidence" value="ECO:0007669"/>
    <property type="project" value="UniProtKB-KW"/>
</dbReference>
<dbReference type="InterPro" id="IPR005122">
    <property type="entry name" value="Uracil-DNA_glycosylase-like"/>
</dbReference>
<dbReference type="OrthoDB" id="5290748at2"/>
<comment type="similarity">
    <text evidence="2">Belongs to the uracil-DNA glycosylase (UDG) superfamily. Type 4 (UDGa) family.</text>
</comment>
<dbReference type="PANTHER" id="PTHR33693:SF1">
    <property type="entry name" value="TYPE-4 URACIL-DNA GLYCOSYLASE"/>
    <property type="match status" value="1"/>
</dbReference>
<dbReference type="Pfam" id="PF03167">
    <property type="entry name" value="UDG"/>
    <property type="match status" value="1"/>
</dbReference>
<dbReference type="SMART" id="SM00987">
    <property type="entry name" value="UreE_C"/>
    <property type="match status" value="1"/>
</dbReference>
<name>A0A5B8FXA4_9RHOB</name>
<dbReference type="CDD" id="cd10030">
    <property type="entry name" value="UDG-F4_TTUDGA_SPO1dp_like"/>
    <property type="match status" value="1"/>
</dbReference>
<keyword evidence="8" id="KW-0378">Hydrolase</keyword>
<evidence type="ECO:0000256" key="8">
    <source>
        <dbReference type="ARBA" id="ARBA00022801"/>
    </source>
</evidence>
<feature type="compositionally biased region" description="Low complexity" evidence="12">
    <location>
        <begin position="41"/>
        <end position="79"/>
    </location>
</feature>
<dbReference type="InterPro" id="IPR005273">
    <property type="entry name" value="Ura-DNA_glyco_family4"/>
</dbReference>
<dbReference type="SUPFAM" id="SSF52141">
    <property type="entry name" value="Uracil-DNA glycosylase-like"/>
    <property type="match status" value="1"/>
</dbReference>
<sequence>MLEWLIELGVDEASSEDPVCRYGPAPAPQAAPDLTPDPAHGPAYAPSDAPAAPAGARQGGAPAPAGTARGATPTARAPAGRPPVAAPEIRRAAEDPAEEQIRAARAAAGAAVSLDGLAAALAAFDGCALKRGARTTVFADGNPAARLMVIGEAPGREEDAAGRPFVGRSGQLLDLMLSAIGLSRRAEDPAQAVYITNVLPWRPPQNRDPSSDEIAMLTPFLHRHIALARPEVLLLMGRTAASTLLGTATGITRLRGTWAEVDGLPAMPTFHPAALLRNPLQKRPVWADLLAVAERMGLPAAPARPGP</sequence>
<evidence type="ECO:0000256" key="6">
    <source>
        <dbReference type="ARBA" id="ARBA00022723"/>
    </source>
</evidence>
<evidence type="ECO:0000259" key="13">
    <source>
        <dbReference type="SMART" id="SM00986"/>
    </source>
</evidence>
<dbReference type="EMBL" id="CP040818">
    <property type="protein sequence ID" value="QDL93546.1"/>
    <property type="molecule type" value="Genomic_DNA"/>
</dbReference>
<evidence type="ECO:0000313" key="15">
    <source>
        <dbReference type="Proteomes" id="UP000305888"/>
    </source>
</evidence>
<dbReference type="EC" id="3.2.2.27" evidence="3"/>
<evidence type="ECO:0000256" key="12">
    <source>
        <dbReference type="SAM" id="MobiDB-lite"/>
    </source>
</evidence>
<keyword evidence="10" id="KW-0411">Iron-sulfur</keyword>
<dbReference type="Proteomes" id="UP000305888">
    <property type="component" value="Chromosome"/>
</dbReference>
<feature type="domain" description="Uracil-DNA glycosylase-like" evidence="13">
    <location>
        <begin position="138"/>
        <end position="290"/>
    </location>
</feature>
<evidence type="ECO:0000256" key="2">
    <source>
        <dbReference type="ARBA" id="ARBA00006521"/>
    </source>
</evidence>
<dbReference type="PANTHER" id="PTHR33693">
    <property type="entry name" value="TYPE-5 URACIL-DNA GLYCOSYLASE"/>
    <property type="match status" value="1"/>
</dbReference>
<evidence type="ECO:0000313" key="14">
    <source>
        <dbReference type="EMBL" id="QDL93546.1"/>
    </source>
</evidence>
<evidence type="ECO:0000256" key="7">
    <source>
        <dbReference type="ARBA" id="ARBA00022763"/>
    </source>
</evidence>
<keyword evidence="5" id="KW-0004">4Fe-4S</keyword>
<reference evidence="14 15" key="1">
    <citation type="submission" date="2019-06" db="EMBL/GenBank/DDBJ databases">
        <title>Genome sequence of Rhodobacteraceae bacterium D4M1.</title>
        <authorList>
            <person name="Cao J."/>
        </authorList>
    </citation>
    <scope>NUCLEOTIDE SEQUENCE [LARGE SCALE GENOMIC DNA]</scope>
    <source>
        <strain evidence="14 15">D4M1</strain>
    </source>
</reference>
<evidence type="ECO:0000256" key="11">
    <source>
        <dbReference type="ARBA" id="ARBA00023204"/>
    </source>
</evidence>
<gene>
    <name evidence="14" type="ORF">FDP22_01850</name>
</gene>
<accession>A0A5B8FXA4</accession>
<keyword evidence="15" id="KW-1185">Reference proteome</keyword>
<protein>
    <recommendedName>
        <fullName evidence="4">Type-4 uracil-DNA glycosylase</fullName>
        <ecNumber evidence="3">3.2.2.27</ecNumber>
    </recommendedName>
</protein>
<dbReference type="KEGG" id="ppru:FDP22_01850"/>
<dbReference type="SMART" id="SM00986">
    <property type="entry name" value="UDG"/>
    <property type="match status" value="1"/>
</dbReference>
<comment type="catalytic activity">
    <reaction evidence="1">
        <text>Hydrolyzes single-stranded DNA or mismatched double-stranded DNA and polynucleotides, releasing free uracil.</text>
        <dbReference type="EC" id="3.2.2.27"/>
    </reaction>
</comment>
<dbReference type="GO" id="GO:0046872">
    <property type="term" value="F:metal ion binding"/>
    <property type="evidence" value="ECO:0007669"/>
    <property type="project" value="UniProtKB-KW"/>
</dbReference>
<evidence type="ECO:0000256" key="1">
    <source>
        <dbReference type="ARBA" id="ARBA00001400"/>
    </source>
</evidence>
<dbReference type="InterPro" id="IPR051536">
    <property type="entry name" value="UDG_Type-4/5"/>
</dbReference>
<proteinExistence type="inferred from homology"/>
<evidence type="ECO:0000256" key="4">
    <source>
        <dbReference type="ARBA" id="ARBA00019403"/>
    </source>
</evidence>
<evidence type="ECO:0000256" key="10">
    <source>
        <dbReference type="ARBA" id="ARBA00023014"/>
    </source>
</evidence>
<keyword evidence="7" id="KW-0227">DNA damage</keyword>
<dbReference type="AlphaFoldDB" id="A0A5B8FXA4"/>